<reference evidence="13" key="1">
    <citation type="submission" date="2009-12" db="EMBL/GenBank/DDBJ databases">
        <title>Complete sequence of Treponema azotonutricium strain ZAS-9.</title>
        <authorList>
            <person name="Tetu S.G."/>
            <person name="Matson E."/>
            <person name="Ren Q."/>
            <person name="Seshadri R."/>
            <person name="Elbourne L."/>
            <person name="Hassan K.A."/>
            <person name="Durkin A."/>
            <person name="Radune D."/>
            <person name="Mohamoud Y."/>
            <person name="Shay R."/>
            <person name="Jin S."/>
            <person name="Zhang X."/>
            <person name="Lucey K."/>
            <person name="Ballor N.R."/>
            <person name="Ottesen E."/>
            <person name="Rosenthal R."/>
            <person name="Allen A."/>
            <person name="Leadbetter J.R."/>
            <person name="Paulsen I.T."/>
        </authorList>
    </citation>
    <scope>NUCLEOTIDE SEQUENCE [LARGE SCALE GENOMIC DNA]</scope>
    <source>
        <strain evidence="13">ATCC BAA-888 / DSM 13862 / ZAS-9</strain>
    </source>
</reference>
<feature type="transmembrane region" description="Helical" evidence="10">
    <location>
        <begin position="185"/>
        <end position="209"/>
    </location>
</feature>
<keyword evidence="2" id="KW-0813">Transport</keyword>
<dbReference type="GO" id="GO:0015031">
    <property type="term" value="P:protein transport"/>
    <property type="evidence" value="ECO:0007669"/>
    <property type="project" value="UniProtKB-KW"/>
</dbReference>
<feature type="transmembrane region" description="Helical" evidence="10">
    <location>
        <begin position="256"/>
        <end position="274"/>
    </location>
</feature>
<dbReference type="OrthoDB" id="354737at2"/>
<evidence type="ECO:0000256" key="10">
    <source>
        <dbReference type="SAM" id="Phobius"/>
    </source>
</evidence>
<dbReference type="eggNOG" id="COG0706">
    <property type="taxonomic scope" value="Bacteria"/>
</dbReference>
<dbReference type="PANTHER" id="PTHR12428:SF65">
    <property type="entry name" value="CYTOCHROME C OXIDASE ASSEMBLY PROTEIN COX18, MITOCHONDRIAL"/>
    <property type="match status" value="1"/>
</dbReference>
<dbReference type="STRING" id="545695.TREAZ_0690"/>
<comment type="subcellular location">
    <subcellularLocation>
        <location evidence="1">Cell membrane</location>
        <topology evidence="1">Multi-pass membrane protein</topology>
    </subcellularLocation>
    <subcellularLocation>
        <location evidence="9">Membrane</location>
        <topology evidence="9">Multi-pass membrane protein</topology>
    </subcellularLocation>
</comment>
<evidence type="ECO:0000256" key="4">
    <source>
        <dbReference type="ARBA" id="ARBA00022692"/>
    </source>
</evidence>
<dbReference type="HOGENOM" id="CLU_013421_0_0_12"/>
<feature type="transmembrane region" description="Helical" evidence="10">
    <location>
        <begin position="358"/>
        <end position="382"/>
    </location>
</feature>
<dbReference type="Proteomes" id="UP000009222">
    <property type="component" value="Chromosome"/>
</dbReference>
<keyword evidence="4 9" id="KW-0812">Transmembrane</keyword>
<dbReference type="eggNOG" id="COG3119">
    <property type="taxonomic scope" value="Bacteria"/>
</dbReference>
<dbReference type="SUPFAM" id="SSF53649">
    <property type="entry name" value="Alkaline phosphatase-like"/>
    <property type="match status" value="1"/>
</dbReference>
<dbReference type="NCBIfam" id="TIGR03592">
    <property type="entry name" value="yidC_oxa1_cterm"/>
    <property type="match status" value="1"/>
</dbReference>
<dbReference type="InterPro" id="IPR028055">
    <property type="entry name" value="YidC/Oxa/ALB_C"/>
</dbReference>
<dbReference type="AlphaFoldDB" id="F5YAU1"/>
<evidence type="ECO:0000313" key="13">
    <source>
        <dbReference type="Proteomes" id="UP000009222"/>
    </source>
</evidence>
<reference evidence="12 13" key="2">
    <citation type="journal article" date="2011" name="ISME J.">
        <title>RNA-seq reveals cooperative metabolic interactions between two termite-gut spirochete species in co-culture.</title>
        <authorList>
            <person name="Rosenthal A.Z."/>
            <person name="Matson E.G."/>
            <person name="Eldar A."/>
            <person name="Leadbetter J.R."/>
        </authorList>
    </citation>
    <scope>NUCLEOTIDE SEQUENCE [LARGE SCALE GENOMIC DNA]</scope>
    <source>
        <strain evidence="13">ATCC BAA-888 / DSM 13862 / ZAS-9</strain>
    </source>
</reference>
<accession>F5YAU1</accession>
<keyword evidence="8" id="KW-0143">Chaperone</keyword>
<dbReference type="InParanoid" id="F5YAU1"/>
<dbReference type="KEGG" id="taz:TREAZ_0690"/>
<dbReference type="Gene3D" id="3.40.720.10">
    <property type="entry name" value="Alkaline Phosphatase, subunit A"/>
    <property type="match status" value="1"/>
</dbReference>
<dbReference type="RefSeq" id="WP_015711273.1">
    <property type="nucleotide sequence ID" value="NC_015577.1"/>
</dbReference>
<feature type="transmembrane region" description="Helical" evidence="10">
    <location>
        <begin position="402"/>
        <end position="422"/>
    </location>
</feature>
<organism evidence="12 13">
    <name type="scientific">Leadbettera azotonutricia (strain ATCC BAA-888 / DSM 13862 / ZAS-9)</name>
    <name type="common">Treponema azotonutricium</name>
    <dbReference type="NCBI Taxonomy" id="545695"/>
    <lineage>
        <taxon>Bacteria</taxon>
        <taxon>Pseudomonadati</taxon>
        <taxon>Spirochaetota</taxon>
        <taxon>Spirochaetia</taxon>
        <taxon>Spirochaetales</taxon>
        <taxon>Breznakiellaceae</taxon>
        <taxon>Leadbettera</taxon>
    </lineage>
</organism>
<keyword evidence="3" id="KW-1003">Cell membrane</keyword>
<evidence type="ECO:0000256" key="6">
    <source>
        <dbReference type="ARBA" id="ARBA00022989"/>
    </source>
</evidence>
<feature type="domain" description="Membrane insertase YidC/Oxa/ALB C-terminal" evidence="11">
    <location>
        <begin position="34"/>
        <end position="220"/>
    </location>
</feature>
<keyword evidence="13" id="KW-1185">Reference proteome</keyword>
<evidence type="ECO:0000259" key="11">
    <source>
        <dbReference type="Pfam" id="PF02096"/>
    </source>
</evidence>
<evidence type="ECO:0000256" key="2">
    <source>
        <dbReference type="ARBA" id="ARBA00022448"/>
    </source>
</evidence>
<protein>
    <submittedName>
        <fullName evidence="12">Inner membrane protein</fullName>
    </submittedName>
</protein>
<feature type="transmembrane region" description="Helical" evidence="10">
    <location>
        <begin position="33"/>
        <end position="55"/>
    </location>
</feature>
<dbReference type="InterPro" id="IPR001708">
    <property type="entry name" value="YidC/ALB3/OXA1/COX18"/>
</dbReference>
<proteinExistence type="inferred from homology"/>
<dbReference type="Pfam" id="PF02096">
    <property type="entry name" value="60KD_IMP"/>
    <property type="match status" value="1"/>
</dbReference>
<dbReference type="GO" id="GO:0005886">
    <property type="term" value="C:plasma membrane"/>
    <property type="evidence" value="ECO:0007669"/>
    <property type="project" value="UniProtKB-SubCell"/>
</dbReference>
<feature type="transmembrane region" description="Helical" evidence="10">
    <location>
        <begin position="230"/>
        <end position="250"/>
    </location>
</feature>
<feature type="transmembrane region" description="Helical" evidence="10">
    <location>
        <begin position="328"/>
        <end position="351"/>
    </location>
</feature>
<dbReference type="GO" id="GO:0032977">
    <property type="term" value="F:membrane insertase activity"/>
    <property type="evidence" value="ECO:0007669"/>
    <property type="project" value="InterPro"/>
</dbReference>
<feature type="transmembrane region" description="Helical" evidence="10">
    <location>
        <begin position="294"/>
        <end position="316"/>
    </location>
</feature>
<keyword evidence="6 10" id="KW-1133">Transmembrane helix</keyword>
<dbReference type="EMBL" id="CP001841">
    <property type="protein sequence ID" value="AEF80078.1"/>
    <property type="molecule type" value="Genomic_DNA"/>
</dbReference>
<evidence type="ECO:0000256" key="3">
    <source>
        <dbReference type="ARBA" id="ARBA00022475"/>
    </source>
</evidence>
<gene>
    <name evidence="12" type="ordered locus">TREAZ_0690</name>
</gene>
<evidence type="ECO:0000256" key="5">
    <source>
        <dbReference type="ARBA" id="ARBA00022927"/>
    </source>
</evidence>
<dbReference type="InterPro" id="IPR047196">
    <property type="entry name" value="YidC_ALB_C"/>
</dbReference>
<dbReference type="InterPro" id="IPR017850">
    <property type="entry name" value="Alkaline_phosphatase_core_sf"/>
</dbReference>
<dbReference type="GO" id="GO:0051205">
    <property type="term" value="P:protein insertion into membrane"/>
    <property type="evidence" value="ECO:0007669"/>
    <property type="project" value="TreeGrafter"/>
</dbReference>
<dbReference type="CDD" id="cd20070">
    <property type="entry name" value="5TM_YidC_Alb3"/>
    <property type="match status" value="1"/>
</dbReference>
<evidence type="ECO:0000256" key="7">
    <source>
        <dbReference type="ARBA" id="ARBA00023136"/>
    </source>
</evidence>
<feature type="transmembrane region" description="Helical" evidence="10">
    <location>
        <begin position="429"/>
        <end position="450"/>
    </location>
</feature>
<evidence type="ECO:0000313" key="12">
    <source>
        <dbReference type="EMBL" id="AEF80078.1"/>
    </source>
</evidence>
<feature type="transmembrane region" description="Helical" evidence="10">
    <location>
        <begin position="6"/>
        <end position="26"/>
    </location>
</feature>
<evidence type="ECO:0000256" key="9">
    <source>
        <dbReference type="RuleBase" id="RU003945"/>
    </source>
</evidence>
<evidence type="ECO:0000256" key="1">
    <source>
        <dbReference type="ARBA" id="ARBA00004651"/>
    </source>
</evidence>
<keyword evidence="5" id="KW-0653">Protein transport</keyword>
<sequence>MPLSDLLYTFFIWPIRIIIEFLFVLFNRTFYDAGLAVVFLSLAVNTILLPIYAVADKWQQEERNLQKGMKKKLTDIKAVFKGDERQMIINAYYRQMGYSPLSALKSSIGLLLQIPFFIAAYQLLSHTPSLAGESFWVLKNLGNPDGFIHAGNRAINIMPFIMTAVNIASAFIYTKDLGRREKIQLFGISLVFLVLLYNSPSGLVLYWTCNNIFSLGKNIAASKLKHPGRMLQIVTSAFAIILIIGALSGIFDIDRYRFLFAGIGFALFLAPFAWKLLTRYAVTLKSPFTEWRLLYFSSIALLCLILGALIPGQVIAGSVSDFSAPWQFLLRTFIQSIAFTVLIPLLVWAFANRDVRKILAIGFGIIAFLALVCLFALSSSYGVMTNSFKIEDTQLIVKAFPFWVNLAAAAVSIIIPAVFVLIKKQKILASLYNATALAILVMAIINMAGINREIRELEKIRNSAPVANESVSVFPFTSKGTNTFVMFLDRALGIAMHTALEQMPELNAKLDGFTWYPNTLSFGHCTITGLPALMGGYDYTPEKIDLRKDELLKDKINESLTVLPKLFGEAGYRVSVSDPTMTNMQLISDISVFKGMKNVTAQNLDGRFSKRFMEEFPHEAEQLIDSFDFDILFRYGLFRVALPALRYGIHYKGIWWRDGASNAYGRGVTEYASLYYLSDFCAVDEGPDTLNIFTNETTHEPGAYDSSLLPVPGLIHYDEVEIAAFGSEDNASYMYTFMSAMKAVTRWIDSLKEMAVYDNSRIIIVSDHGNGFDTDLFEGSGMEAYNPLLLVKQPGARGSLSISHEFMTNADVPSLATADFKGAINPYLGTPINMASKSGTLTVAQAVSSQPRRHGPYQFSLARTRKLLEKDIFSALSWADWQGNK</sequence>
<name>F5YAU1_LEAAZ</name>
<evidence type="ECO:0000256" key="8">
    <source>
        <dbReference type="ARBA" id="ARBA00023186"/>
    </source>
</evidence>
<keyword evidence="7 10" id="KW-0472">Membrane</keyword>
<dbReference type="PANTHER" id="PTHR12428">
    <property type="entry name" value="OXA1"/>
    <property type="match status" value="1"/>
</dbReference>
<feature type="transmembrane region" description="Helical" evidence="10">
    <location>
        <begin position="154"/>
        <end position="173"/>
    </location>
</feature>
<comment type="similarity">
    <text evidence="9">Belongs to the OXA1/ALB3/YidC family.</text>
</comment>